<evidence type="ECO:0000256" key="2">
    <source>
        <dbReference type="ARBA" id="ARBA00010036"/>
    </source>
</evidence>
<dbReference type="Pfam" id="PF00326">
    <property type="entry name" value="Peptidase_S9"/>
    <property type="match status" value="1"/>
</dbReference>
<keyword evidence="6" id="KW-0378">Hydrolase</keyword>
<evidence type="ECO:0000256" key="12">
    <source>
        <dbReference type="ARBA" id="ARBA00037847"/>
    </source>
</evidence>
<dbReference type="InterPro" id="IPR002469">
    <property type="entry name" value="Peptidase_S9B_N"/>
</dbReference>
<evidence type="ECO:0000256" key="4">
    <source>
        <dbReference type="ARBA" id="ARBA00022670"/>
    </source>
</evidence>
<dbReference type="Gene3D" id="2.140.10.30">
    <property type="entry name" value="Dipeptidylpeptidase IV, N-terminal domain"/>
    <property type="match status" value="1"/>
</dbReference>
<evidence type="ECO:0000256" key="9">
    <source>
        <dbReference type="ARBA" id="ARBA00022989"/>
    </source>
</evidence>
<keyword evidence="5 14" id="KW-0812">Transmembrane</keyword>
<dbReference type="WBParaSite" id="SPAL_0000989600.1">
    <property type="protein sequence ID" value="SPAL_0000989600.1"/>
    <property type="gene ID" value="SPAL_0000989600"/>
</dbReference>
<evidence type="ECO:0000256" key="14">
    <source>
        <dbReference type="SAM" id="Phobius"/>
    </source>
</evidence>
<protein>
    <submittedName>
        <fullName evidence="18">Dipeptidyl aminopeptidase-like protein 6</fullName>
    </submittedName>
</protein>
<keyword evidence="10 14" id="KW-0472">Membrane</keyword>
<reference evidence="18" key="1">
    <citation type="submission" date="2017-02" db="UniProtKB">
        <authorList>
            <consortium name="WormBaseParasite"/>
        </authorList>
    </citation>
    <scope>IDENTIFICATION</scope>
</reference>
<organism evidence="17 18">
    <name type="scientific">Strongyloides papillosus</name>
    <name type="common">Intestinal threadworm</name>
    <dbReference type="NCBI Taxonomy" id="174720"/>
    <lineage>
        <taxon>Eukaryota</taxon>
        <taxon>Metazoa</taxon>
        <taxon>Ecdysozoa</taxon>
        <taxon>Nematoda</taxon>
        <taxon>Chromadorea</taxon>
        <taxon>Rhabditida</taxon>
        <taxon>Tylenchina</taxon>
        <taxon>Panagrolaimomorpha</taxon>
        <taxon>Strongyloidoidea</taxon>
        <taxon>Strongyloididae</taxon>
        <taxon>Strongyloides</taxon>
    </lineage>
</organism>
<feature type="domain" description="Peptidase S9 prolyl oligopeptidase catalytic" evidence="15">
    <location>
        <begin position="599"/>
        <end position="797"/>
    </location>
</feature>
<dbReference type="PANTHER" id="PTHR11731:SF200">
    <property type="entry name" value="DIPEPTIDYL PEPTIDASE 10, ISOFORM B"/>
    <property type="match status" value="1"/>
</dbReference>
<keyword evidence="3" id="KW-0031">Aminopeptidase</keyword>
<dbReference type="GO" id="GO:0006508">
    <property type="term" value="P:proteolysis"/>
    <property type="evidence" value="ECO:0007669"/>
    <property type="project" value="UniProtKB-KW"/>
</dbReference>
<dbReference type="InterPro" id="IPR050278">
    <property type="entry name" value="Serine_Prot_S9B/DPPIV"/>
</dbReference>
<dbReference type="GO" id="GO:0008236">
    <property type="term" value="F:serine-type peptidase activity"/>
    <property type="evidence" value="ECO:0007669"/>
    <property type="project" value="UniProtKB-KW"/>
</dbReference>
<evidence type="ECO:0000259" key="16">
    <source>
        <dbReference type="Pfam" id="PF00930"/>
    </source>
</evidence>
<evidence type="ECO:0000256" key="7">
    <source>
        <dbReference type="ARBA" id="ARBA00022825"/>
    </source>
</evidence>
<accession>A0A0N5BVP0</accession>
<dbReference type="Proteomes" id="UP000046392">
    <property type="component" value="Unplaced"/>
</dbReference>
<evidence type="ECO:0000256" key="3">
    <source>
        <dbReference type="ARBA" id="ARBA00022438"/>
    </source>
</evidence>
<dbReference type="GO" id="GO:0012505">
    <property type="term" value="C:endomembrane system"/>
    <property type="evidence" value="ECO:0007669"/>
    <property type="project" value="UniProtKB-SubCell"/>
</dbReference>
<dbReference type="Gene3D" id="3.40.50.1820">
    <property type="entry name" value="alpha/beta hydrolase"/>
    <property type="match status" value="1"/>
</dbReference>
<dbReference type="AlphaFoldDB" id="A0A0N5BVP0"/>
<proteinExistence type="inferred from homology"/>
<evidence type="ECO:0000259" key="15">
    <source>
        <dbReference type="Pfam" id="PF00326"/>
    </source>
</evidence>
<keyword evidence="4" id="KW-0645">Protease</keyword>
<keyword evidence="7" id="KW-0720">Serine protease</keyword>
<dbReference type="InterPro" id="IPR001375">
    <property type="entry name" value="Peptidase_S9_cat"/>
</dbReference>
<keyword evidence="8" id="KW-0735">Signal-anchor</keyword>
<keyword evidence="17" id="KW-1185">Reference proteome</keyword>
<comment type="similarity">
    <text evidence="2">Belongs to the peptidase S9B family. DPPIV subfamily.</text>
</comment>
<evidence type="ECO:0000256" key="1">
    <source>
        <dbReference type="ARBA" id="ARBA00004606"/>
    </source>
</evidence>
<evidence type="ECO:0000256" key="8">
    <source>
        <dbReference type="ARBA" id="ARBA00022968"/>
    </source>
</evidence>
<name>A0A0N5BVP0_STREA</name>
<evidence type="ECO:0000256" key="6">
    <source>
        <dbReference type="ARBA" id="ARBA00022801"/>
    </source>
</evidence>
<keyword evidence="11" id="KW-0325">Glycoprotein</keyword>
<evidence type="ECO:0000256" key="10">
    <source>
        <dbReference type="ARBA" id="ARBA00023136"/>
    </source>
</evidence>
<evidence type="ECO:0000256" key="11">
    <source>
        <dbReference type="ARBA" id="ARBA00023180"/>
    </source>
</evidence>
<dbReference type="GO" id="GO:0008239">
    <property type="term" value="F:dipeptidyl-peptidase activity"/>
    <property type="evidence" value="ECO:0007669"/>
    <property type="project" value="TreeGrafter"/>
</dbReference>
<dbReference type="GO" id="GO:0004177">
    <property type="term" value="F:aminopeptidase activity"/>
    <property type="evidence" value="ECO:0007669"/>
    <property type="project" value="UniProtKB-KW"/>
</dbReference>
<sequence>MLREGTGKELLKISNNENNFEGVEVEQKNWKGISIALGVIFIMCFIIILCVLIFTPFSKSSNELRTPIEISDILEYNLFPLIDGLEWLENNHLLVKTFDNNITIIDMNKTPFISKPFIKDEIKNRYSYLERIYPGKDDQLFVVAKNAFNQRILEIIDPIFGKYSKLDDNFEEIIGKVSFVWGPKKNQFAVVNGSDIFVKIPEEPHVLKITNTSENDKQFIYNGITDWMYYEEIFQKNEAMWWSKSGKYLAFLTINDTKVYRQNIPIYQKKTHPLMDMVFYPKVSDKYLPVAALNIWSLNERKYKTMRVELKNSDLGIYLYSASWHTFYGKEYLIAVWANRIQNIITVTICSYEKEVCIPNFEKKYIIDKRKLNAETNEWQIRYSTNDAYFVILPQKNKNGNIYSQVAKINVYSNLVNSHENFLHKGTYDVSEIIYVDKKRHILYFLAAAPDPKQQHIFSVSIIENNSTDKKAAECVSCNVFPDCTYQEGSISPNGKNMYIHCRGLGVPRTFIGKTDKIRNYSIPIQDVNIMKNVYNSKKLPKIVFDEITLSKGNKAFVEILVPDGYSLDSRVDKLPVIVDVYGGPGVQKVTENILSLLSMNMVFASLRKYVVIFIDGRGTMNRGWDMKEPRYGKFGTVEVEDTINTTKLLLQKYPLLDSTKVGIWGWSYGGFLTAKVIQKDKDNIFSCGCSIAPVTNFLYYDAAYTERYMGLNNNEGYAETDLTQVSLSNFRNKKYLIVHGSADDNVHLQNTVNFVTNLISQNIDFEMMIYPDDQHGIVNGKKHLYNKLDIFFNKCFFKNKNI</sequence>
<dbReference type="Pfam" id="PF00930">
    <property type="entry name" value="DPPIV_N"/>
    <property type="match status" value="1"/>
</dbReference>
<dbReference type="SUPFAM" id="SSF82171">
    <property type="entry name" value="DPP6 N-terminal domain-like"/>
    <property type="match status" value="1"/>
</dbReference>
<comment type="subcellular location">
    <subcellularLocation>
        <location evidence="12">Endomembrane system</location>
        <topology evidence="12">Single-pass membrane protein</topology>
    </subcellularLocation>
    <subcellularLocation>
        <location evidence="1">Membrane</location>
        <topology evidence="1">Single-pass type II membrane protein</topology>
    </subcellularLocation>
</comment>
<dbReference type="InterPro" id="IPR029058">
    <property type="entry name" value="AB_hydrolase_fold"/>
</dbReference>
<comment type="function">
    <text evidence="13">Removes N-terminal dipeptides sequentially from polypeptides. Essential for control of distal tip cell migration.</text>
</comment>
<evidence type="ECO:0000313" key="17">
    <source>
        <dbReference type="Proteomes" id="UP000046392"/>
    </source>
</evidence>
<evidence type="ECO:0000313" key="18">
    <source>
        <dbReference type="WBParaSite" id="SPAL_0000989600.1"/>
    </source>
</evidence>
<evidence type="ECO:0000256" key="13">
    <source>
        <dbReference type="ARBA" id="ARBA00058505"/>
    </source>
</evidence>
<keyword evidence="9 14" id="KW-1133">Transmembrane helix</keyword>
<dbReference type="FunFam" id="3.40.50.1820:FF:000003">
    <property type="entry name" value="Dipeptidyl peptidase 4"/>
    <property type="match status" value="1"/>
</dbReference>
<dbReference type="GO" id="GO:0005886">
    <property type="term" value="C:plasma membrane"/>
    <property type="evidence" value="ECO:0007669"/>
    <property type="project" value="TreeGrafter"/>
</dbReference>
<evidence type="ECO:0000256" key="5">
    <source>
        <dbReference type="ARBA" id="ARBA00022692"/>
    </source>
</evidence>
<dbReference type="STRING" id="174720.A0A0N5BVP0"/>
<dbReference type="PANTHER" id="PTHR11731">
    <property type="entry name" value="PROTEASE FAMILY S9B,C DIPEPTIDYL-PEPTIDASE IV-RELATED"/>
    <property type="match status" value="1"/>
</dbReference>
<feature type="transmembrane region" description="Helical" evidence="14">
    <location>
        <begin position="35"/>
        <end position="57"/>
    </location>
</feature>
<feature type="domain" description="Dipeptidylpeptidase IV N-terminal" evidence="16">
    <location>
        <begin position="179"/>
        <end position="508"/>
    </location>
</feature>
<dbReference type="SUPFAM" id="SSF53474">
    <property type="entry name" value="alpha/beta-Hydrolases"/>
    <property type="match status" value="1"/>
</dbReference>